<reference evidence="1 2" key="1">
    <citation type="journal article" date="2018" name="PLoS ONE">
        <title>The draft genome of Kipferlia bialata reveals reductive genome evolution in fornicate parasites.</title>
        <authorList>
            <person name="Tanifuji G."/>
            <person name="Takabayashi S."/>
            <person name="Kume K."/>
            <person name="Takagi M."/>
            <person name="Nakayama T."/>
            <person name="Kamikawa R."/>
            <person name="Inagaki Y."/>
            <person name="Hashimoto T."/>
        </authorList>
    </citation>
    <scope>NUCLEOTIDE SEQUENCE [LARGE SCALE GENOMIC DNA]</scope>
    <source>
        <strain evidence="1">NY0173</strain>
    </source>
</reference>
<keyword evidence="2" id="KW-1185">Reference proteome</keyword>
<dbReference type="EMBL" id="BDIP01002783">
    <property type="protein sequence ID" value="GIQ86821.1"/>
    <property type="molecule type" value="Genomic_DNA"/>
</dbReference>
<gene>
    <name evidence="1" type="ORF">KIPB_008746</name>
</gene>
<dbReference type="AlphaFoldDB" id="A0A9K3D145"/>
<evidence type="ECO:0000313" key="1">
    <source>
        <dbReference type="EMBL" id="GIQ86821.1"/>
    </source>
</evidence>
<name>A0A9K3D145_9EUKA</name>
<proteinExistence type="predicted"/>
<dbReference type="Proteomes" id="UP000265618">
    <property type="component" value="Unassembled WGS sequence"/>
</dbReference>
<sequence>MNKGNSYQRSIHDTIDRIHQSCIESLGGIYDAALIPTDSVEARSATNEGVYSKRPCLRIKAHTEQIIEQVKNLQILNSQLRLMFLIQDEAMICGTVLNETEREGDGDGEE</sequence>
<comment type="caution">
    <text evidence="1">The sequence shown here is derived from an EMBL/GenBank/DDBJ whole genome shotgun (WGS) entry which is preliminary data.</text>
</comment>
<protein>
    <submittedName>
        <fullName evidence="1">Uncharacterized protein</fullName>
    </submittedName>
</protein>
<accession>A0A9K3D145</accession>
<organism evidence="1 2">
    <name type="scientific">Kipferlia bialata</name>
    <dbReference type="NCBI Taxonomy" id="797122"/>
    <lineage>
        <taxon>Eukaryota</taxon>
        <taxon>Metamonada</taxon>
        <taxon>Carpediemonas-like organisms</taxon>
        <taxon>Kipferlia</taxon>
    </lineage>
</organism>
<evidence type="ECO:0000313" key="2">
    <source>
        <dbReference type="Proteomes" id="UP000265618"/>
    </source>
</evidence>